<comment type="caution">
    <text evidence="2">The sequence shown here is derived from an EMBL/GenBank/DDBJ whole genome shotgun (WGS) entry which is preliminary data.</text>
</comment>
<evidence type="ECO:0000313" key="2">
    <source>
        <dbReference type="EMBL" id="KKN12817.1"/>
    </source>
</evidence>
<dbReference type="InterPro" id="IPR041049">
    <property type="entry name" value="DUF5615"/>
</dbReference>
<sequence>MKYDFFCDENITRKLQKTIKKLGYKVDSVKDQKLFGMNNGNLVKYLNAHNFTLITFDKDFLKKKFSVNQ</sequence>
<gene>
    <name evidence="2" type="ORF">LCGC14_1012700</name>
</gene>
<protein>
    <recommendedName>
        <fullName evidence="1">DUF5615 domain-containing protein</fullName>
    </recommendedName>
</protein>
<dbReference type="EMBL" id="LAZR01003990">
    <property type="protein sequence ID" value="KKN12817.1"/>
    <property type="molecule type" value="Genomic_DNA"/>
</dbReference>
<proteinExistence type="predicted"/>
<dbReference type="AlphaFoldDB" id="A0A0F9NLA7"/>
<evidence type="ECO:0000259" key="1">
    <source>
        <dbReference type="Pfam" id="PF18480"/>
    </source>
</evidence>
<dbReference type="Pfam" id="PF18480">
    <property type="entry name" value="DUF5615"/>
    <property type="match status" value="1"/>
</dbReference>
<accession>A0A0F9NLA7</accession>
<name>A0A0F9NLA7_9ZZZZ</name>
<feature type="domain" description="DUF5615" evidence="1">
    <location>
        <begin position="5"/>
        <end position="64"/>
    </location>
</feature>
<organism evidence="2">
    <name type="scientific">marine sediment metagenome</name>
    <dbReference type="NCBI Taxonomy" id="412755"/>
    <lineage>
        <taxon>unclassified sequences</taxon>
        <taxon>metagenomes</taxon>
        <taxon>ecological metagenomes</taxon>
    </lineage>
</organism>
<reference evidence="2" key="1">
    <citation type="journal article" date="2015" name="Nature">
        <title>Complex archaea that bridge the gap between prokaryotes and eukaryotes.</title>
        <authorList>
            <person name="Spang A."/>
            <person name="Saw J.H."/>
            <person name="Jorgensen S.L."/>
            <person name="Zaremba-Niedzwiedzka K."/>
            <person name="Martijn J."/>
            <person name="Lind A.E."/>
            <person name="van Eijk R."/>
            <person name="Schleper C."/>
            <person name="Guy L."/>
            <person name="Ettema T.J."/>
        </authorList>
    </citation>
    <scope>NUCLEOTIDE SEQUENCE</scope>
</reference>